<evidence type="ECO:0000256" key="3">
    <source>
        <dbReference type="ARBA" id="ARBA00022980"/>
    </source>
</evidence>
<evidence type="ECO:0000256" key="2">
    <source>
        <dbReference type="ARBA" id="ARBA00010741"/>
    </source>
</evidence>
<keyword evidence="9" id="KW-0175">Coiled coil</keyword>
<keyword evidence="5" id="KW-0496">Mitochondrion</keyword>
<accession>A0A6A6XPB3</accession>
<evidence type="ECO:0000313" key="10">
    <source>
        <dbReference type="EMBL" id="KAF2798202.1"/>
    </source>
</evidence>
<dbReference type="GO" id="GO:1990904">
    <property type="term" value="C:ribonucleoprotein complex"/>
    <property type="evidence" value="ECO:0007669"/>
    <property type="project" value="UniProtKB-KW"/>
</dbReference>
<sequence length="553" mass="64428">MPRPPVRVRLNKVRFRPPRQRVEPRMPTITRDKGWKETMSIETHPGYSGQLANLQRKARMIAEHKSMPDTPMNVQKLANATWVKEPGQKITAEKPFTLRDLADPAGAFPEHGQLIFVFRNVQTNQILYSLSEVLDESHLRQIPFFAKHSTPPSLRRDVWTPHCVVSFPTPEQGHNAFRKLREFRKLHELCWDRTNPEWTRMNDKTKMRKIMNQRANTTADLAKVLSMQAEQGVWMQQNLEDRERQQKEFLYGKEDIQIDPENDKKKERKKKEELVKGKWPAIKEMAKLAEGAEINRLAVELKNLTWRLERIRPGKNDKLEERLKKAILSNKNRTNRLLWARRRTYAFTKAHEELEQQANSKDKRVQKLENKIQYLEEGLKRLTLPERKKEHKESIAQLEGELLIAQEEADEKARIAREKADAEDHYAAKSILPRHLTTPLPTPYVADGIEIQWADLLDGEYAKGEWPEGVEHAILPLTEQRIQTTPMRPEEFEAAVEADRARILEDWLAEFETVNNPPAQVVGQVTGKIEEKTGLRKYLSIPALKNPFKRAEA</sequence>
<dbReference type="GO" id="GO:0005739">
    <property type="term" value="C:mitochondrion"/>
    <property type="evidence" value="ECO:0007669"/>
    <property type="project" value="UniProtKB-SubCell"/>
</dbReference>
<dbReference type="EMBL" id="MU001789">
    <property type="protein sequence ID" value="KAF2798202.1"/>
    <property type="molecule type" value="Genomic_DNA"/>
</dbReference>
<dbReference type="GO" id="GO:0003697">
    <property type="term" value="F:single-stranded DNA binding"/>
    <property type="evidence" value="ECO:0007669"/>
    <property type="project" value="InterPro"/>
</dbReference>
<dbReference type="GO" id="GO:0003735">
    <property type="term" value="F:structural constituent of ribosome"/>
    <property type="evidence" value="ECO:0007669"/>
    <property type="project" value="TreeGrafter"/>
</dbReference>
<feature type="coiled-coil region" evidence="9">
    <location>
        <begin position="316"/>
        <end position="425"/>
    </location>
</feature>
<keyword evidence="7" id="KW-0687">Ribonucleoprotein</keyword>
<dbReference type="PANTHER" id="PTHR28184:SF1">
    <property type="entry name" value="LARGE RIBOSOMAL SUBUNIT PROTEIN ML67"/>
    <property type="match status" value="1"/>
</dbReference>
<keyword evidence="4" id="KW-0805">Transcription regulation</keyword>
<reference evidence="10" key="1">
    <citation type="journal article" date="2020" name="Stud. Mycol.">
        <title>101 Dothideomycetes genomes: a test case for predicting lifestyles and emergence of pathogens.</title>
        <authorList>
            <person name="Haridas S."/>
            <person name="Albert R."/>
            <person name="Binder M."/>
            <person name="Bloem J."/>
            <person name="Labutti K."/>
            <person name="Salamov A."/>
            <person name="Andreopoulos B."/>
            <person name="Baker S."/>
            <person name="Barry K."/>
            <person name="Bills G."/>
            <person name="Bluhm B."/>
            <person name="Cannon C."/>
            <person name="Castanera R."/>
            <person name="Culley D."/>
            <person name="Daum C."/>
            <person name="Ezra D."/>
            <person name="Gonzalez J."/>
            <person name="Henrissat B."/>
            <person name="Kuo A."/>
            <person name="Liang C."/>
            <person name="Lipzen A."/>
            <person name="Lutzoni F."/>
            <person name="Magnuson J."/>
            <person name="Mondo S."/>
            <person name="Nolan M."/>
            <person name="Ohm R."/>
            <person name="Pangilinan J."/>
            <person name="Park H.-J."/>
            <person name="Ramirez L."/>
            <person name="Alfaro M."/>
            <person name="Sun H."/>
            <person name="Tritt A."/>
            <person name="Yoshinaga Y."/>
            <person name="Zwiers L.-H."/>
            <person name="Turgeon B."/>
            <person name="Goodwin S."/>
            <person name="Spatafora J."/>
            <person name="Crous P."/>
            <person name="Grigoriev I."/>
        </authorList>
    </citation>
    <scope>NUCLEOTIDE SEQUENCE</scope>
    <source>
        <strain evidence="10">CBS 109.77</strain>
    </source>
</reference>
<keyword evidence="6" id="KW-0804">Transcription</keyword>
<dbReference type="Pfam" id="PF12829">
    <property type="entry name" value="Mhr1"/>
    <property type="match status" value="1"/>
</dbReference>
<evidence type="ECO:0000256" key="4">
    <source>
        <dbReference type="ARBA" id="ARBA00023015"/>
    </source>
</evidence>
<comment type="similarity">
    <text evidence="2">Belongs to the mitochondrion-specific ribosomal protein mL67 family.</text>
</comment>
<evidence type="ECO:0000313" key="11">
    <source>
        <dbReference type="Proteomes" id="UP000799757"/>
    </source>
</evidence>
<name>A0A6A6XPB3_9PLEO</name>
<dbReference type="AlphaFoldDB" id="A0A6A6XPB3"/>
<evidence type="ECO:0000256" key="6">
    <source>
        <dbReference type="ARBA" id="ARBA00023163"/>
    </source>
</evidence>
<dbReference type="GO" id="GO:0005840">
    <property type="term" value="C:ribosome"/>
    <property type="evidence" value="ECO:0007669"/>
    <property type="project" value="UniProtKB-KW"/>
</dbReference>
<gene>
    <name evidence="10" type="ORF">K505DRAFT_322069</name>
</gene>
<evidence type="ECO:0000256" key="8">
    <source>
        <dbReference type="ARBA" id="ARBA00035185"/>
    </source>
</evidence>
<dbReference type="PANTHER" id="PTHR28184">
    <property type="entry name" value="MITOCHONDRIAL HOMOLOGOUS RECOMBINATION PROTEIN 1"/>
    <property type="match status" value="1"/>
</dbReference>
<evidence type="ECO:0000256" key="9">
    <source>
        <dbReference type="SAM" id="Coils"/>
    </source>
</evidence>
<dbReference type="OrthoDB" id="5333655at2759"/>
<evidence type="ECO:0000256" key="1">
    <source>
        <dbReference type="ARBA" id="ARBA00004173"/>
    </source>
</evidence>
<evidence type="ECO:0000256" key="7">
    <source>
        <dbReference type="ARBA" id="ARBA00023274"/>
    </source>
</evidence>
<comment type="subcellular location">
    <subcellularLocation>
        <location evidence="1">Mitochondrion</location>
    </subcellularLocation>
</comment>
<dbReference type="GO" id="GO:0000150">
    <property type="term" value="F:DNA strand exchange activity"/>
    <property type="evidence" value="ECO:0007669"/>
    <property type="project" value="InterPro"/>
</dbReference>
<protein>
    <recommendedName>
        <fullName evidence="8">Large ribosomal subunit protein mL67</fullName>
    </recommendedName>
</protein>
<proteinExistence type="inferred from homology"/>
<organism evidence="10 11">
    <name type="scientific">Melanomma pulvis-pyrius CBS 109.77</name>
    <dbReference type="NCBI Taxonomy" id="1314802"/>
    <lineage>
        <taxon>Eukaryota</taxon>
        <taxon>Fungi</taxon>
        <taxon>Dikarya</taxon>
        <taxon>Ascomycota</taxon>
        <taxon>Pezizomycotina</taxon>
        <taxon>Dothideomycetes</taxon>
        <taxon>Pleosporomycetidae</taxon>
        <taxon>Pleosporales</taxon>
        <taxon>Melanommataceae</taxon>
        <taxon>Melanomma</taxon>
    </lineage>
</organism>
<keyword evidence="11" id="KW-1185">Reference proteome</keyword>
<keyword evidence="3" id="KW-0689">Ribosomal protein</keyword>
<dbReference type="InterPro" id="IPR024629">
    <property type="entry name" value="Ribosomal_mL67"/>
</dbReference>
<dbReference type="Proteomes" id="UP000799757">
    <property type="component" value="Unassembled WGS sequence"/>
</dbReference>
<evidence type="ECO:0000256" key="5">
    <source>
        <dbReference type="ARBA" id="ARBA00023128"/>
    </source>
</evidence>